<evidence type="ECO:0000256" key="1">
    <source>
        <dbReference type="SAM" id="MobiDB-lite"/>
    </source>
</evidence>
<feature type="region of interest" description="Disordered" evidence="1">
    <location>
        <begin position="31"/>
        <end position="59"/>
    </location>
</feature>
<evidence type="ECO:0000313" key="2">
    <source>
        <dbReference type="EMBL" id="KIH65606.1"/>
    </source>
</evidence>
<name>A0A0C2H805_9BILA</name>
<dbReference type="Proteomes" id="UP000054047">
    <property type="component" value="Unassembled WGS sequence"/>
</dbReference>
<proteinExistence type="predicted"/>
<dbReference type="EMBL" id="KN727472">
    <property type="protein sequence ID" value="KIH65606.1"/>
    <property type="molecule type" value="Genomic_DNA"/>
</dbReference>
<dbReference type="AlphaFoldDB" id="A0A0C2H805"/>
<evidence type="ECO:0000313" key="3">
    <source>
        <dbReference type="Proteomes" id="UP000054047"/>
    </source>
</evidence>
<protein>
    <submittedName>
        <fullName evidence="2">Uncharacterized protein</fullName>
    </submittedName>
</protein>
<accession>A0A0C2H805</accession>
<organism evidence="2 3">
    <name type="scientific">Ancylostoma duodenale</name>
    <dbReference type="NCBI Taxonomy" id="51022"/>
    <lineage>
        <taxon>Eukaryota</taxon>
        <taxon>Metazoa</taxon>
        <taxon>Ecdysozoa</taxon>
        <taxon>Nematoda</taxon>
        <taxon>Chromadorea</taxon>
        <taxon>Rhabditida</taxon>
        <taxon>Rhabditina</taxon>
        <taxon>Rhabditomorpha</taxon>
        <taxon>Strongyloidea</taxon>
        <taxon>Ancylostomatidae</taxon>
        <taxon>Ancylostomatinae</taxon>
        <taxon>Ancylostoma</taxon>
    </lineage>
</organism>
<gene>
    <name evidence="2" type="ORF">ANCDUO_04072</name>
</gene>
<reference evidence="2 3" key="1">
    <citation type="submission" date="2013-12" db="EMBL/GenBank/DDBJ databases">
        <title>Draft genome of the parsitic nematode Ancylostoma duodenale.</title>
        <authorList>
            <person name="Mitreva M."/>
        </authorList>
    </citation>
    <scope>NUCLEOTIDE SEQUENCE [LARGE SCALE GENOMIC DNA]</scope>
    <source>
        <strain evidence="2 3">Zhejiang</strain>
    </source>
</reference>
<sequence length="59" mass="6762">MSAFVLISDHRVLLHPPTTICELRRVPAYFHPAQSRNPNRPRENSPGSAEAFQESYRRG</sequence>
<keyword evidence="3" id="KW-1185">Reference proteome</keyword>